<reference evidence="1" key="1">
    <citation type="journal article" date="2012" name="PLoS ONE">
        <title>Gene sets for utilization of primary and secondary nutrition supplies in the distal gut of endangered iberian lynx.</title>
        <authorList>
            <person name="Alcaide M."/>
            <person name="Messina E."/>
            <person name="Richter M."/>
            <person name="Bargiela R."/>
            <person name="Peplies J."/>
            <person name="Huws S.A."/>
            <person name="Newbold C.J."/>
            <person name="Golyshin P.N."/>
            <person name="Simon M.A."/>
            <person name="Lopez G."/>
            <person name="Yakimov M.M."/>
            <person name="Ferrer M."/>
        </authorList>
    </citation>
    <scope>NUCLEOTIDE SEQUENCE</scope>
</reference>
<sequence length="239" mass="25270">MTFVTVFTRSVLEGVHGSSLEAGILRREVSDGVVHLAEHDGFSTGVAAVEGFNTAHHDVGSGRSSGEGAEAAGHQLTVVVVSDKEGSLTVESLGVVLIGTVIDVEALFQGETNLGAVAEVFNSLHTDTGSLTNAGVQRQTFGRVFETVEVRHFSVLVLKAHVNLTVKGNVSSERGSSKSAENGNSSERFLEHFMILITVCGHSVRTRPEKRYAVRAIIPSAVLFGNCLDVCIQSDPAQA</sequence>
<dbReference type="EMBL" id="AMCI01001672">
    <property type="protein sequence ID" value="EJX04817.1"/>
    <property type="molecule type" value="Genomic_DNA"/>
</dbReference>
<accession>J9GBW3</accession>
<proteinExistence type="predicted"/>
<protein>
    <submittedName>
        <fullName evidence="1">Uncharacterized protein</fullName>
    </submittedName>
</protein>
<evidence type="ECO:0000313" key="1">
    <source>
        <dbReference type="EMBL" id="EJX04817.1"/>
    </source>
</evidence>
<comment type="caution">
    <text evidence="1">The sequence shown here is derived from an EMBL/GenBank/DDBJ whole genome shotgun (WGS) entry which is preliminary data.</text>
</comment>
<organism evidence="1">
    <name type="scientific">gut metagenome</name>
    <dbReference type="NCBI Taxonomy" id="749906"/>
    <lineage>
        <taxon>unclassified sequences</taxon>
        <taxon>metagenomes</taxon>
        <taxon>organismal metagenomes</taxon>
    </lineage>
</organism>
<name>J9GBW3_9ZZZZ</name>
<gene>
    <name evidence="1" type="ORF">EVA_07075</name>
</gene>
<dbReference type="AlphaFoldDB" id="J9GBW3"/>